<dbReference type="GO" id="GO:0005875">
    <property type="term" value="C:microtubule associated complex"/>
    <property type="evidence" value="ECO:0007669"/>
    <property type="project" value="TreeGrafter"/>
</dbReference>
<protein>
    <recommendedName>
        <fullName evidence="6">Kinesin motor domain-containing protein</fullName>
    </recommendedName>
</protein>
<dbReference type="InterPro" id="IPR036961">
    <property type="entry name" value="Kinesin_motor_dom_sf"/>
</dbReference>
<dbReference type="PROSITE" id="PS50067">
    <property type="entry name" value="KINESIN_MOTOR_2"/>
    <property type="match status" value="1"/>
</dbReference>
<feature type="region of interest" description="Disordered" evidence="5">
    <location>
        <begin position="1237"/>
        <end position="1284"/>
    </location>
</feature>
<evidence type="ECO:0000256" key="4">
    <source>
        <dbReference type="SAM" id="Coils"/>
    </source>
</evidence>
<dbReference type="PRINTS" id="PR00380">
    <property type="entry name" value="KINESINHEAVY"/>
</dbReference>
<evidence type="ECO:0000256" key="3">
    <source>
        <dbReference type="PROSITE-ProRule" id="PRU00283"/>
    </source>
</evidence>
<name>A0A8J5X615_DIALT</name>
<dbReference type="GO" id="GO:0005524">
    <property type="term" value="F:ATP binding"/>
    <property type="evidence" value="ECO:0007669"/>
    <property type="project" value="UniProtKB-UniRule"/>
</dbReference>
<keyword evidence="4" id="KW-0175">Coiled coil</keyword>
<keyword evidence="2 3" id="KW-0067">ATP-binding</keyword>
<accession>A0A8J5X615</accession>
<dbReference type="GO" id="GO:0007052">
    <property type="term" value="P:mitotic spindle organization"/>
    <property type="evidence" value="ECO:0007669"/>
    <property type="project" value="TreeGrafter"/>
</dbReference>
<feature type="compositionally biased region" description="Low complexity" evidence="5">
    <location>
        <begin position="1273"/>
        <end position="1283"/>
    </location>
</feature>
<feature type="compositionally biased region" description="Low complexity" evidence="5">
    <location>
        <begin position="1316"/>
        <end position="1329"/>
    </location>
</feature>
<dbReference type="CDD" id="cd00106">
    <property type="entry name" value="KISc"/>
    <property type="match status" value="1"/>
</dbReference>
<dbReference type="Pfam" id="PF00225">
    <property type="entry name" value="Kinesin"/>
    <property type="match status" value="1"/>
</dbReference>
<comment type="caution">
    <text evidence="7">The sequence shown here is derived from an EMBL/GenBank/DDBJ whole genome shotgun (WGS) entry which is preliminary data.</text>
</comment>
<dbReference type="PROSITE" id="PS00411">
    <property type="entry name" value="KINESIN_MOTOR_1"/>
    <property type="match status" value="1"/>
</dbReference>
<dbReference type="Gene3D" id="3.40.850.10">
    <property type="entry name" value="Kinesin motor domain"/>
    <property type="match status" value="1"/>
</dbReference>
<evidence type="ECO:0000259" key="6">
    <source>
        <dbReference type="PROSITE" id="PS50067"/>
    </source>
</evidence>
<feature type="region of interest" description="Disordered" evidence="5">
    <location>
        <begin position="1303"/>
        <end position="1365"/>
    </location>
</feature>
<feature type="compositionally biased region" description="Gly residues" evidence="5">
    <location>
        <begin position="1243"/>
        <end position="1272"/>
    </location>
</feature>
<dbReference type="GO" id="GO:0008017">
    <property type="term" value="F:microtubule binding"/>
    <property type="evidence" value="ECO:0007669"/>
    <property type="project" value="InterPro"/>
</dbReference>
<dbReference type="OrthoDB" id="3176171at2759"/>
<feature type="compositionally biased region" description="Pro residues" evidence="5">
    <location>
        <begin position="1330"/>
        <end position="1354"/>
    </location>
</feature>
<keyword evidence="8" id="KW-1185">Reference proteome</keyword>
<dbReference type="Proteomes" id="UP000751190">
    <property type="component" value="Unassembled WGS sequence"/>
</dbReference>
<proteinExistence type="inferred from homology"/>
<feature type="coiled-coil region" evidence="4">
    <location>
        <begin position="385"/>
        <end position="412"/>
    </location>
</feature>
<feature type="coiled-coil region" evidence="4">
    <location>
        <begin position="466"/>
        <end position="500"/>
    </location>
</feature>
<keyword evidence="1 3" id="KW-0547">Nucleotide-binding</keyword>
<evidence type="ECO:0000256" key="5">
    <source>
        <dbReference type="SAM" id="MobiDB-lite"/>
    </source>
</evidence>
<feature type="compositionally biased region" description="Gly residues" evidence="5">
    <location>
        <begin position="1149"/>
        <end position="1166"/>
    </location>
</feature>
<dbReference type="InterPro" id="IPR027640">
    <property type="entry name" value="Kinesin-like_fam"/>
</dbReference>
<reference evidence="7" key="1">
    <citation type="submission" date="2021-05" db="EMBL/GenBank/DDBJ databases">
        <title>The genome of the haptophyte Pavlova lutheri (Diacronema luteri, Pavlovales) - a model for lipid biosynthesis in eukaryotic algae.</title>
        <authorList>
            <person name="Hulatt C.J."/>
            <person name="Posewitz M.C."/>
        </authorList>
    </citation>
    <scope>NUCLEOTIDE SEQUENCE</scope>
    <source>
        <strain evidence="7">NIVA-4/92</strain>
    </source>
</reference>
<keyword evidence="3" id="KW-0505">Motor protein</keyword>
<dbReference type="OMA" id="ISHESKC"/>
<dbReference type="EMBL" id="JAGTXO010000103">
    <property type="protein sequence ID" value="KAG8456883.1"/>
    <property type="molecule type" value="Genomic_DNA"/>
</dbReference>
<feature type="region of interest" description="Disordered" evidence="5">
    <location>
        <begin position="1141"/>
        <end position="1166"/>
    </location>
</feature>
<feature type="coiled-coil region" evidence="4">
    <location>
        <begin position="760"/>
        <end position="822"/>
    </location>
</feature>
<dbReference type="GO" id="GO:0051231">
    <property type="term" value="P:spindle elongation"/>
    <property type="evidence" value="ECO:0007669"/>
    <property type="project" value="TreeGrafter"/>
</dbReference>
<dbReference type="PANTHER" id="PTHR47969">
    <property type="entry name" value="CHROMOSOME-ASSOCIATED KINESIN KIF4A-RELATED"/>
    <property type="match status" value="1"/>
</dbReference>
<feature type="binding site" evidence="3">
    <location>
        <begin position="89"/>
        <end position="96"/>
    </location>
    <ligand>
        <name>ATP</name>
        <dbReference type="ChEBI" id="CHEBI:30616"/>
    </ligand>
</feature>
<comment type="similarity">
    <text evidence="3">Belongs to the TRAFAC class myosin-kinesin ATPase superfamily. Kinesin family.</text>
</comment>
<sequence length="1365" mass="141239">MVKLTSRVLVYTRVRPPTAKEAKEGLVVSVDSAEHAINLSDKNDREQHVFKCDGVFAPDAAQDAVFEEVGQPVLDATLEGYNGCVLAYGQTGSGKTHTLLNPGESVSDSGLVPRIAAALFFRIGQDLAHVLTVRVSFLQIYNEQIDDLLKPAGASVNLRLRTAPSGAIDVEGATSVRVSSPAALMQLFNQGRKNLVYAETRMNKSSSRSHAVFQLAIEKRARVLGGGGTGGGGGGDGGADGGVDTQLLSAKLTLVDLAGSERVKRSGADADLSGVRFREAVNINTSLLGLGSVMKALGERAKFVPYKDSKLTQLLTDSLGGNCRTALVVCVSPAAADHSETAGALEFGARAMKVAVHARVNEAMVRLDAQRIADDLSEALRMRAAGQQGGRLHELEEALREAEAKMVALAAEREANAAALREAEARVADAPALAAAEREAHDAERSRLLALMRQREGALGDASELLAREREQLATELAERSALERKLAAREIELETERQRRQAVEGTSESMRASLCALQAREAELGAQLGAARERLAAADRTAASAEAAREQTAAEGEAAAAALRAEAEARAALELQLAQATAELAQMAAVRKERSATLGALERQLASAEADAAERAASLRQLRELHDATVRDSTEAAARDKVAAATALHALSAEHARQLAALSAEKETLATRHAALVDEFDAANGRREAEAARLGAERAVLVELRAAAEAHAAAALDGAQRELIAERALRLDADARARDEAEALAADVAALRARGAAEAAEAAATSAALREQLNALRAAHESLAGDALAQRAERGAAVSRADELSAMLRAAEAARTDAEGALARALAAQEAALREMAAERTAREAELRASLDAHGDASARLAELCVRAAAAERRGRQLERRLRAIDDELQDGAMRGRLLAAELRALEEKAAAAEQTLAADERLRLRELRELGAQRDGAEAALRAAREALVVERDALHAELAQLAGERAADAERHAAARAAADARLAATVGEHEGLVASLEGALRRNAQERQRALAQIETESRAYELAILAKEAELAALRGDLHSAKHAELRTRLLAGVSVVKHGRKGAPHRRHVRCSRDLRRLEWSRPGDARAAAPSVGAHEIVRVHTAGPARRGGALVFWAAPLASLGALPESFARLAATGGEPREGGGAASGGTGGGGGGGGTGGGGHFLSLVTATRSVDLEFGSAHERDSWQAAWTEWRILCATSAPHAPHQPAGVADDDEEAAPTGGASLAATAPARVGGGGGGGGDEGGGGSGSGGGGGGGGGGVGTNNTGGSSSVSWMSRAAQRLSVTGGALLPAFVRPAGDKSPVPSPSAAPADGAARSPPSAQPLPAPAPPLASLPPPPAPPPLSPRASEPGAIAE</sequence>
<organism evidence="7 8">
    <name type="scientific">Diacronema lutheri</name>
    <name type="common">Unicellular marine alga</name>
    <name type="synonym">Monochrysis lutheri</name>
    <dbReference type="NCBI Taxonomy" id="2081491"/>
    <lineage>
        <taxon>Eukaryota</taxon>
        <taxon>Haptista</taxon>
        <taxon>Haptophyta</taxon>
        <taxon>Pavlovophyceae</taxon>
        <taxon>Pavlovales</taxon>
        <taxon>Pavlovaceae</taxon>
        <taxon>Diacronema</taxon>
    </lineage>
</organism>
<dbReference type="PANTHER" id="PTHR47969:SF29">
    <property type="entry name" value="KINESIN-LIKE PROTEIN"/>
    <property type="match status" value="1"/>
</dbReference>
<dbReference type="InterPro" id="IPR001752">
    <property type="entry name" value="Kinesin_motor_dom"/>
</dbReference>
<dbReference type="SMART" id="SM00129">
    <property type="entry name" value="KISc"/>
    <property type="match status" value="1"/>
</dbReference>
<feature type="coiled-coil region" evidence="4">
    <location>
        <begin position="564"/>
        <end position="612"/>
    </location>
</feature>
<evidence type="ECO:0000256" key="2">
    <source>
        <dbReference type="ARBA" id="ARBA00022840"/>
    </source>
</evidence>
<dbReference type="InterPro" id="IPR019821">
    <property type="entry name" value="Kinesin_motor_CS"/>
</dbReference>
<evidence type="ECO:0000256" key="1">
    <source>
        <dbReference type="ARBA" id="ARBA00022741"/>
    </source>
</evidence>
<dbReference type="GO" id="GO:0003777">
    <property type="term" value="F:microtubule motor activity"/>
    <property type="evidence" value="ECO:0007669"/>
    <property type="project" value="InterPro"/>
</dbReference>
<dbReference type="GO" id="GO:0007018">
    <property type="term" value="P:microtubule-based movement"/>
    <property type="evidence" value="ECO:0007669"/>
    <property type="project" value="InterPro"/>
</dbReference>
<feature type="coiled-coil region" evidence="4">
    <location>
        <begin position="862"/>
        <end position="949"/>
    </location>
</feature>
<dbReference type="InterPro" id="IPR027417">
    <property type="entry name" value="P-loop_NTPase"/>
</dbReference>
<evidence type="ECO:0000313" key="8">
    <source>
        <dbReference type="Proteomes" id="UP000751190"/>
    </source>
</evidence>
<dbReference type="SUPFAM" id="SSF52540">
    <property type="entry name" value="P-loop containing nucleoside triphosphate hydrolases"/>
    <property type="match status" value="1"/>
</dbReference>
<evidence type="ECO:0000313" key="7">
    <source>
        <dbReference type="EMBL" id="KAG8456883.1"/>
    </source>
</evidence>
<gene>
    <name evidence="7" type="ORF">KFE25_005033</name>
</gene>
<feature type="domain" description="Kinesin motor" evidence="6">
    <location>
        <begin position="7"/>
        <end position="354"/>
    </location>
</feature>